<protein>
    <recommendedName>
        <fullName evidence="2">FAS1 domain-containing protein</fullName>
    </recommendedName>
</protein>
<feature type="compositionally biased region" description="Polar residues" evidence="1">
    <location>
        <begin position="254"/>
        <end position="267"/>
    </location>
</feature>
<organism evidence="3 4">
    <name type="scientific">Sphagnum jensenii</name>
    <dbReference type="NCBI Taxonomy" id="128206"/>
    <lineage>
        <taxon>Eukaryota</taxon>
        <taxon>Viridiplantae</taxon>
        <taxon>Streptophyta</taxon>
        <taxon>Embryophyta</taxon>
        <taxon>Bryophyta</taxon>
        <taxon>Sphagnophytina</taxon>
        <taxon>Sphagnopsida</taxon>
        <taxon>Sphagnales</taxon>
        <taxon>Sphagnaceae</taxon>
        <taxon>Sphagnum</taxon>
    </lineage>
</organism>
<feature type="compositionally biased region" description="Low complexity" evidence="1">
    <location>
        <begin position="152"/>
        <end position="161"/>
    </location>
</feature>
<feature type="compositionally biased region" description="Low complexity" evidence="1">
    <location>
        <begin position="287"/>
        <end position="298"/>
    </location>
</feature>
<feature type="compositionally biased region" description="Basic and acidic residues" evidence="1">
    <location>
        <begin position="272"/>
        <end position="286"/>
    </location>
</feature>
<feature type="compositionally biased region" description="Polar residues" evidence="1">
    <location>
        <begin position="169"/>
        <end position="179"/>
    </location>
</feature>
<dbReference type="Proteomes" id="UP001497444">
    <property type="component" value="Unassembled WGS sequence"/>
</dbReference>
<dbReference type="PROSITE" id="PS50213">
    <property type="entry name" value="FAS1"/>
    <property type="match status" value="1"/>
</dbReference>
<feature type="compositionally biased region" description="Polar residues" evidence="1">
    <location>
        <begin position="102"/>
        <end position="116"/>
    </location>
</feature>
<feature type="compositionally biased region" description="Polar residues" evidence="1">
    <location>
        <begin position="31"/>
        <end position="52"/>
    </location>
</feature>
<feature type="region of interest" description="Disordered" evidence="1">
    <location>
        <begin position="1"/>
        <end position="367"/>
    </location>
</feature>
<evidence type="ECO:0000259" key="2">
    <source>
        <dbReference type="PROSITE" id="PS50213"/>
    </source>
</evidence>
<evidence type="ECO:0000256" key="1">
    <source>
        <dbReference type="SAM" id="MobiDB-lite"/>
    </source>
</evidence>
<name>A0ABP0VAR6_9BRYO</name>
<evidence type="ECO:0000313" key="3">
    <source>
        <dbReference type="EMBL" id="CAK9251474.1"/>
    </source>
</evidence>
<sequence length="512" mass="58706">MPKSQLRPYYSPKNDTSNRLAQQYPRPQPTPYASQDTQRLPQPYDTSPQVFNRRQLRPYYNPNETEAYPRYEPAVTHPLSEPALYQQRPPFRQLQDRGETSPLFQTQPNKGPNRQTRPYYGPYERQSLPEYEFMRTNAPQRPYSPDKDIHTSYPSHYYYSPEQPRGQFTPYQQQDSPQSGYPKDYASAQADNRPLSQVSRPQPRPYYSSNGTDSWPVMQSVPQKYSGHQERPYSPDRSHQTLPLEYGTYPVKSSPKQNLRYGSTASQYPDEAVQRDFAPNRRERPSYRPSSPYGGISPTHSPKADEREVHPSRYDTKKASRPQLRPELSYDQNTGYDPIGSFEPRRTSSAAMDSNVRHGPIGYNNIRRYGEQTPGPTEPEKETTAKAFVPYTKTISQIIESPDLVVDGRVKRFSILKQLMNSSGLLDALNRPTTTAITIFMPTDEAFDSSSDDLIEQINQNPSLVRKLLMQHILSFSLPTQNLRNNIIVSSINGEPHIINIAEGGKVTQPFN</sequence>
<evidence type="ECO:0000313" key="4">
    <source>
        <dbReference type="Proteomes" id="UP001497444"/>
    </source>
</evidence>
<keyword evidence="4" id="KW-1185">Reference proteome</keyword>
<dbReference type="Pfam" id="PF02469">
    <property type="entry name" value="Fasciclin"/>
    <property type="match status" value="1"/>
</dbReference>
<dbReference type="InterPro" id="IPR000782">
    <property type="entry name" value="FAS1_domain"/>
</dbReference>
<dbReference type="InterPro" id="IPR036378">
    <property type="entry name" value="FAS1_dom_sf"/>
</dbReference>
<gene>
    <name evidence="3" type="ORF">CSSPJE1EN1_LOCUS26852</name>
</gene>
<feature type="domain" description="FAS1" evidence="2">
    <location>
        <begin position="400"/>
        <end position="512"/>
    </location>
</feature>
<feature type="compositionally biased region" description="Basic and acidic residues" evidence="1">
    <location>
        <begin position="227"/>
        <end position="239"/>
    </location>
</feature>
<feature type="compositionally biased region" description="Basic and acidic residues" evidence="1">
    <location>
        <begin position="302"/>
        <end position="318"/>
    </location>
</feature>
<reference evidence="3" key="1">
    <citation type="submission" date="2024-02" db="EMBL/GenBank/DDBJ databases">
        <authorList>
            <consortium name="ELIXIR-Norway"/>
            <consortium name="Elixir Norway"/>
        </authorList>
    </citation>
    <scope>NUCLEOTIDE SEQUENCE</scope>
</reference>
<proteinExistence type="predicted"/>
<dbReference type="SUPFAM" id="SSF82153">
    <property type="entry name" value="FAS1 domain"/>
    <property type="match status" value="1"/>
</dbReference>
<dbReference type="EMBL" id="CAXAQS010000392">
    <property type="protein sequence ID" value="CAK9251474.1"/>
    <property type="molecule type" value="Genomic_DNA"/>
</dbReference>
<accession>A0ABP0VAR6</accession>
<comment type="caution">
    <text evidence="3">The sequence shown here is derived from an EMBL/GenBank/DDBJ whole genome shotgun (WGS) entry which is preliminary data.</text>
</comment>
<dbReference type="Gene3D" id="2.30.180.10">
    <property type="entry name" value="FAS1 domain"/>
    <property type="match status" value="1"/>
</dbReference>